<keyword evidence="1" id="KW-0378">Hydrolase</keyword>
<dbReference type="GO" id="GO:0016020">
    <property type="term" value="C:membrane"/>
    <property type="evidence" value="ECO:0007669"/>
    <property type="project" value="TreeGrafter"/>
</dbReference>
<keyword evidence="3" id="KW-0443">Lipid metabolism</keyword>
<dbReference type="EMBL" id="JASNWA010000010">
    <property type="protein sequence ID" value="KAK3168225.1"/>
    <property type="molecule type" value="Genomic_DNA"/>
</dbReference>
<keyword evidence="2" id="KW-0442">Lipid degradation</keyword>
<evidence type="ECO:0000259" key="5">
    <source>
        <dbReference type="PROSITE" id="PS51635"/>
    </source>
</evidence>
<evidence type="ECO:0000256" key="1">
    <source>
        <dbReference type="ARBA" id="ARBA00022801"/>
    </source>
</evidence>
<feature type="domain" description="PNPLA" evidence="5">
    <location>
        <begin position="1"/>
        <end position="99"/>
    </location>
</feature>
<dbReference type="PROSITE" id="PS51635">
    <property type="entry name" value="PNPLA"/>
    <property type="match status" value="1"/>
</dbReference>
<dbReference type="GO" id="GO:0047499">
    <property type="term" value="F:calcium-independent phospholipase A2 activity"/>
    <property type="evidence" value="ECO:0007669"/>
    <property type="project" value="TreeGrafter"/>
</dbReference>
<dbReference type="InterPro" id="IPR016035">
    <property type="entry name" value="Acyl_Trfase/lysoPLipase"/>
</dbReference>
<reference evidence="6" key="1">
    <citation type="submission" date="2022-11" db="EMBL/GenBank/DDBJ databases">
        <title>Chromosomal genome sequence assembly and mating type (MAT) locus characterization of the leprose asexual lichenized fungus Lepraria neglecta (Nyl.) Erichsen.</title>
        <authorList>
            <person name="Allen J.L."/>
            <person name="Pfeffer B."/>
        </authorList>
    </citation>
    <scope>NUCLEOTIDE SEQUENCE</scope>
    <source>
        <strain evidence="6">Allen 5258</strain>
    </source>
</reference>
<dbReference type="Proteomes" id="UP001276659">
    <property type="component" value="Unassembled WGS sequence"/>
</dbReference>
<evidence type="ECO:0000256" key="4">
    <source>
        <dbReference type="PROSITE-ProRule" id="PRU01161"/>
    </source>
</evidence>
<sequence>MVAERLDQGEDVLLEDDKAGHVLPECRTFVCVTNKDISQPFRLRNCCSSWEPGTGCTIWQAARATSAAPLYFHSIRFGKPPANYVDGGLNYNNPVRAVYDEANHVWGKSKRKITCVISIGTGVLALKAVGDTRKQILESLVSIVMNTQKVTDEFADDMNHLMQSQDLTYVRLNVDQGLQNMKLEEWKDFDVLTGATNNYLNSHKNDIEKCANALLNELSLSEGMPLRKFLGLYESQYKELMAHKPARSAWFYDKNMSISSTFGMVVSKLGEDEDANRLLSKISCFGPRTIPIELLAQHAALENVLRESRPAGFLQSQNESDPNTMESKWLTTLVQNKLKLRFAINRLESLCLLKTRRNIDGTVLSFSLHRSLCRWRLEALEEVKKEHWVMLAALALSQRLPDDTVDERVFLTNLPLVKHYLKLRMGDYVTSMVL</sequence>
<accession>A0AAD9YZ15</accession>
<keyword evidence="7" id="KW-1185">Reference proteome</keyword>
<gene>
    <name evidence="6" type="ORF">OEA41_004671</name>
</gene>
<feature type="short sequence motif" description="DGA/G" evidence="4">
    <location>
        <begin position="86"/>
        <end position="88"/>
    </location>
</feature>
<evidence type="ECO:0000313" key="6">
    <source>
        <dbReference type="EMBL" id="KAK3168225.1"/>
    </source>
</evidence>
<comment type="caution">
    <text evidence="6">The sequence shown here is derived from an EMBL/GenBank/DDBJ whole genome shotgun (WGS) entry which is preliminary data.</text>
</comment>
<protein>
    <recommendedName>
        <fullName evidence="5">PNPLA domain-containing protein</fullName>
    </recommendedName>
</protein>
<proteinExistence type="predicted"/>
<evidence type="ECO:0000256" key="2">
    <source>
        <dbReference type="ARBA" id="ARBA00022963"/>
    </source>
</evidence>
<comment type="caution">
    <text evidence="4">Lacks conserved residue(s) required for the propagation of feature annotation.</text>
</comment>
<dbReference type="GO" id="GO:0046486">
    <property type="term" value="P:glycerolipid metabolic process"/>
    <property type="evidence" value="ECO:0007669"/>
    <property type="project" value="UniProtKB-ARBA"/>
</dbReference>
<dbReference type="InterPro" id="IPR002641">
    <property type="entry name" value="PNPLA_dom"/>
</dbReference>
<dbReference type="PANTHER" id="PTHR24185:SF1">
    <property type="entry name" value="CALCIUM-INDEPENDENT PHOSPHOLIPASE A2-GAMMA"/>
    <property type="match status" value="1"/>
</dbReference>
<evidence type="ECO:0000256" key="3">
    <source>
        <dbReference type="ARBA" id="ARBA00023098"/>
    </source>
</evidence>
<organism evidence="6 7">
    <name type="scientific">Lepraria neglecta</name>
    <dbReference type="NCBI Taxonomy" id="209136"/>
    <lineage>
        <taxon>Eukaryota</taxon>
        <taxon>Fungi</taxon>
        <taxon>Dikarya</taxon>
        <taxon>Ascomycota</taxon>
        <taxon>Pezizomycotina</taxon>
        <taxon>Lecanoromycetes</taxon>
        <taxon>OSLEUM clade</taxon>
        <taxon>Lecanoromycetidae</taxon>
        <taxon>Lecanorales</taxon>
        <taxon>Lecanorineae</taxon>
        <taxon>Stereocaulaceae</taxon>
        <taxon>Lepraria</taxon>
    </lineage>
</organism>
<dbReference type="SUPFAM" id="SSF52151">
    <property type="entry name" value="FabD/lysophospholipase-like"/>
    <property type="match status" value="1"/>
</dbReference>
<dbReference type="GO" id="GO:0019369">
    <property type="term" value="P:arachidonate metabolic process"/>
    <property type="evidence" value="ECO:0007669"/>
    <property type="project" value="TreeGrafter"/>
</dbReference>
<evidence type="ECO:0000313" key="7">
    <source>
        <dbReference type="Proteomes" id="UP001276659"/>
    </source>
</evidence>
<dbReference type="PANTHER" id="PTHR24185">
    <property type="entry name" value="CALCIUM-INDEPENDENT PHOSPHOLIPASE A2-GAMMA"/>
    <property type="match status" value="1"/>
</dbReference>
<name>A0AAD9YZ15_9LECA</name>
<dbReference type="Pfam" id="PF01734">
    <property type="entry name" value="Patatin"/>
    <property type="match status" value="1"/>
</dbReference>
<dbReference type="GO" id="GO:0016042">
    <property type="term" value="P:lipid catabolic process"/>
    <property type="evidence" value="ECO:0007669"/>
    <property type="project" value="UniProtKB-KW"/>
</dbReference>
<dbReference type="Gene3D" id="3.40.1090.10">
    <property type="entry name" value="Cytosolic phospholipase A2 catalytic domain"/>
    <property type="match status" value="1"/>
</dbReference>
<dbReference type="AlphaFoldDB" id="A0AAD9YZ15"/>